<feature type="compositionally biased region" description="Basic and acidic residues" evidence="1">
    <location>
        <begin position="605"/>
        <end position="630"/>
    </location>
</feature>
<gene>
    <name evidence="2" type="ORF">SPIL2461_LOCUS8161</name>
</gene>
<dbReference type="OrthoDB" id="435846at2759"/>
<name>A0A812PS72_SYMPI</name>
<sequence length="648" mass="73042">MTLFIYMCHPKAAYTCEVTRQKDVRWFSFWDYCVELDKVWHQEAMAHCFCLFTEGKNPWAFSPPGDAVEDAFSVLADDTNQDKMRCFITVFKALRLFLSECARDFQQSGTASVKHMISLGSGRRVEKLLLRTFKDCARGPGLMYTGAPSDPETLSWLATLFLEQLRSISELETPYSSFPWRVIVCLSGDKKATLQAMKLEWDFVTDLVDTLPEKHSLRKLLNITQSQPYRDIMTKAECFGFNSDSLESDEAEGFRKCCRCIAGLTGDSTDSMLSSLACELIFNDARDSGRRHSKMEKTCPHNIHAVAHKSTTKRPSGGQPLVLSNADWSLPLPSKNVRNRVHSALKATDVELGVNSDKLTRNKASIYTKPHIMSQRLSLLKVLTSEYTRNIKEELQRQEDRMEVLDVMFKESWVSKLVPKHYFITWDVDNPGSARHMVLSAGPHFLKVLDLQAFSEDMFTPNADKISVRDTWTGSLLDCAVAPTEPCLAFDQLAWRATGPFTSLTEVLAGSRLLETPRSLLASVCSALGLKHSKLTYKARVRMFLEYMKKSTSFIESVLEEIPDAEPKPAKEMDQNDEHLDGQTEDEADEDLAEEMAEDPNQEPDECHEAAADPARPDENMPQCREEHHAAPPGPAQHASGEPLVTLF</sequence>
<protein>
    <submittedName>
        <fullName evidence="2">Uncharacterized protein</fullName>
    </submittedName>
</protein>
<evidence type="ECO:0000313" key="2">
    <source>
        <dbReference type="EMBL" id="CAE7344635.1"/>
    </source>
</evidence>
<feature type="compositionally biased region" description="Acidic residues" evidence="1">
    <location>
        <begin position="583"/>
        <end position="604"/>
    </location>
</feature>
<dbReference type="EMBL" id="CAJNIZ010013180">
    <property type="protein sequence ID" value="CAE7344635.1"/>
    <property type="molecule type" value="Genomic_DNA"/>
</dbReference>
<keyword evidence="3" id="KW-1185">Reference proteome</keyword>
<proteinExistence type="predicted"/>
<evidence type="ECO:0000256" key="1">
    <source>
        <dbReference type="SAM" id="MobiDB-lite"/>
    </source>
</evidence>
<dbReference type="Proteomes" id="UP000649617">
    <property type="component" value="Unassembled WGS sequence"/>
</dbReference>
<dbReference type="AlphaFoldDB" id="A0A812PS72"/>
<reference evidence="2" key="1">
    <citation type="submission" date="2021-02" db="EMBL/GenBank/DDBJ databases">
        <authorList>
            <person name="Dougan E. K."/>
            <person name="Rhodes N."/>
            <person name="Thang M."/>
            <person name="Chan C."/>
        </authorList>
    </citation>
    <scope>NUCLEOTIDE SEQUENCE</scope>
</reference>
<organism evidence="2 3">
    <name type="scientific">Symbiodinium pilosum</name>
    <name type="common">Dinoflagellate</name>
    <dbReference type="NCBI Taxonomy" id="2952"/>
    <lineage>
        <taxon>Eukaryota</taxon>
        <taxon>Sar</taxon>
        <taxon>Alveolata</taxon>
        <taxon>Dinophyceae</taxon>
        <taxon>Suessiales</taxon>
        <taxon>Symbiodiniaceae</taxon>
        <taxon>Symbiodinium</taxon>
    </lineage>
</organism>
<evidence type="ECO:0000313" key="3">
    <source>
        <dbReference type="Proteomes" id="UP000649617"/>
    </source>
</evidence>
<accession>A0A812PS72</accession>
<comment type="caution">
    <text evidence="2">The sequence shown here is derived from an EMBL/GenBank/DDBJ whole genome shotgun (WGS) entry which is preliminary data.</text>
</comment>
<feature type="region of interest" description="Disordered" evidence="1">
    <location>
        <begin position="563"/>
        <end position="648"/>
    </location>
</feature>
<feature type="compositionally biased region" description="Basic and acidic residues" evidence="1">
    <location>
        <begin position="565"/>
        <end position="582"/>
    </location>
</feature>